<evidence type="ECO:0000259" key="5">
    <source>
        <dbReference type="Pfam" id="PF21270"/>
    </source>
</evidence>
<feature type="domain" description="Glycoside phosphorylase super sandwich" evidence="4">
    <location>
        <begin position="306"/>
        <end position="554"/>
    </location>
</feature>
<accession>A0ABN0XEJ2</accession>
<dbReference type="Pfam" id="PF17167">
    <property type="entry name" value="Glyco_hydro_94"/>
    <property type="match status" value="1"/>
</dbReference>
<evidence type="ECO:0000259" key="6">
    <source>
        <dbReference type="Pfam" id="PF21958"/>
    </source>
</evidence>
<keyword evidence="1" id="KW-0328">Glycosyltransferase</keyword>
<reference evidence="7 8" key="1">
    <citation type="journal article" date="2019" name="Int. J. Syst. Evol. Microbiol.">
        <title>The Global Catalogue of Microorganisms (GCM) 10K type strain sequencing project: providing services to taxonomists for standard genome sequencing and annotation.</title>
        <authorList>
            <consortium name="The Broad Institute Genomics Platform"/>
            <consortium name="The Broad Institute Genome Sequencing Center for Infectious Disease"/>
            <person name="Wu L."/>
            <person name="Ma J."/>
        </authorList>
    </citation>
    <scope>NUCLEOTIDE SEQUENCE [LARGE SCALE GENOMIC DNA]</scope>
    <source>
        <strain evidence="7 8">JCM 12662</strain>
    </source>
</reference>
<dbReference type="Pfam" id="PF21958">
    <property type="entry name" value="SOGP_N"/>
    <property type="match status" value="1"/>
</dbReference>
<comment type="caution">
    <text evidence="7">The sequence shown here is derived from an EMBL/GenBank/DDBJ whole genome shotgun (WGS) entry which is preliminary data.</text>
</comment>
<feature type="domain" description="Glycoside phosphorylase C-terminal" evidence="5">
    <location>
        <begin position="1025"/>
        <end position="1105"/>
    </location>
</feature>
<evidence type="ECO:0008006" key="9">
    <source>
        <dbReference type="Google" id="ProtNLM"/>
    </source>
</evidence>
<dbReference type="InterPro" id="IPR048773">
    <property type="entry name" value="SOGP_C"/>
</dbReference>
<evidence type="ECO:0000259" key="3">
    <source>
        <dbReference type="Pfam" id="PF17167"/>
    </source>
</evidence>
<dbReference type="Gene3D" id="1.50.10.10">
    <property type="match status" value="1"/>
</dbReference>
<gene>
    <name evidence="7" type="ORF">GCM10008932_13050</name>
</gene>
<dbReference type="PANTHER" id="PTHR37469">
    <property type="entry name" value="CELLOBIONIC ACID PHOSPHORYLASE-RELATED"/>
    <property type="match status" value="1"/>
</dbReference>
<dbReference type="InterPro" id="IPR048771">
    <property type="entry name" value="SOGP_2nd"/>
</dbReference>
<dbReference type="Gene3D" id="2.60.420.10">
    <property type="entry name" value="Maltose phosphorylase, domain 3"/>
    <property type="match status" value="1"/>
</dbReference>
<evidence type="ECO:0000313" key="8">
    <source>
        <dbReference type="Proteomes" id="UP001501166"/>
    </source>
</evidence>
<dbReference type="RefSeq" id="WP_343754912.1">
    <property type="nucleotide sequence ID" value="NZ_BAAACW010000078.1"/>
</dbReference>
<dbReference type="PANTHER" id="PTHR37469:SF2">
    <property type="entry name" value="CELLOBIONIC ACID PHOSPHORYLASE"/>
    <property type="match status" value="1"/>
</dbReference>
<feature type="domain" description="SOGP N-terminal" evidence="6">
    <location>
        <begin position="22"/>
        <end position="244"/>
    </location>
</feature>
<keyword evidence="2" id="KW-0808">Transferase</keyword>
<name>A0ABN0XEJ2_9LACT</name>
<proteinExistence type="predicted"/>
<dbReference type="InterPro" id="IPR053831">
    <property type="entry name" value="SOGP_N"/>
</dbReference>
<dbReference type="InterPro" id="IPR008928">
    <property type="entry name" value="6-hairpin_glycosidase_sf"/>
</dbReference>
<dbReference type="EMBL" id="BAAACW010000078">
    <property type="protein sequence ID" value="GAA0361803.1"/>
    <property type="molecule type" value="Genomic_DNA"/>
</dbReference>
<evidence type="ECO:0000256" key="2">
    <source>
        <dbReference type="ARBA" id="ARBA00022679"/>
    </source>
</evidence>
<evidence type="ECO:0000256" key="1">
    <source>
        <dbReference type="ARBA" id="ARBA00022676"/>
    </source>
</evidence>
<evidence type="ECO:0000313" key="7">
    <source>
        <dbReference type="EMBL" id="GAA0361803.1"/>
    </source>
</evidence>
<dbReference type="InterPro" id="IPR012341">
    <property type="entry name" value="6hp_glycosidase-like_sf"/>
</dbReference>
<dbReference type="Pfam" id="PF21270">
    <property type="entry name" value="SOGP_4th"/>
    <property type="match status" value="1"/>
</dbReference>
<protein>
    <recommendedName>
        <fullName evidence="9">Cellobiose phosphorylase</fullName>
    </recommendedName>
</protein>
<dbReference type="InterPro" id="IPR052047">
    <property type="entry name" value="GH94_Enzymes"/>
</dbReference>
<dbReference type="Pfam" id="PF21250">
    <property type="entry name" value="SOGP_2nd"/>
    <property type="match status" value="1"/>
</dbReference>
<organism evidence="7 8">
    <name type="scientific">Alkalibacterium iburiense</name>
    <dbReference type="NCBI Taxonomy" id="290589"/>
    <lineage>
        <taxon>Bacteria</taxon>
        <taxon>Bacillati</taxon>
        <taxon>Bacillota</taxon>
        <taxon>Bacilli</taxon>
        <taxon>Lactobacillales</taxon>
        <taxon>Carnobacteriaceae</taxon>
        <taxon>Alkalibacterium</taxon>
    </lineage>
</organism>
<evidence type="ECO:0000259" key="4">
    <source>
        <dbReference type="Pfam" id="PF21250"/>
    </source>
</evidence>
<feature type="domain" description="Glycosyl hydrolase 94 catalytic" evidence="3">
    <location>
        <begin position="600"/>
        <end position="973"/>
    </location>
</feature>
<dbReference type="InterPro" id="IPR033432">
    <property type="entry name" value="GH94_catalytic"/>
</dbReference>
<dbReference type="SUPFAM" id="SSF48208">
    <property type="entry name" value="Six-hairpin glycosidases"/>
    <property type="match status" value="1"/>
</dbReference>
<sequence>MIEVKTKVENRYSLSSKDVSFTFLPTGDILQALGKDFMLNQVIGNTIDGSMNNLYLRVHSEKEELKYAPLLGIKSKSQFSVGENSVKWEGTFEGISYTVQFTLGKENTWFWVVDVDGKNKIVDVVYGFDLGLSHQGALQSNESYIAQYVGHSVFEGENGYVVASRQNQLENIFPYTQQGTLTKNVGYSTDGFQFFGKSYKETNEPEVLKKENLENRVYQYEFNYTGLQSDKVKVNRKERFVFYGLFKENHPEAVTELEYLEDVKGDWDELELDETYETLPIIKLDESIGSPLKVQSIGQDELNEWYPRRLQEEKDEDTLLSFFTDDYVHVALKEKEVELERQHGQILLTGKELSVDNPILATTSWMAGVFNAQVVLGNTSMNKLLTNTRNHLNVLKTQGQRIYVKVNDTYRLLTMPSLFEIGFNYTKWIYKTEEDTFVVTNLSSSQSSDVKLTIETKSGAEYDYKVTSQIALHEKEYDVPFYYEEQNSLIKLKASEHSIINNHYPDLTHYLKVDAQSFKLSDGSSLLNTQEGDSSALLVLDIPQTNGFSITLQGSLEGADYSENELDFAAETQAYRSFFADLMNEFELNHSDANVHSEVEKLNVTAWWYTHNMMVHYLSPHGLEQYGGAAWGTRDVAQGPAEYFMAMKQYDIVKRIILKLFTHQFKEDGNWPQWFMYDNYANIHAGESHGDIIVWPLKLLGDYLKATNDFSILEEEIPYLSLETHQLTNEEETLLQHVEKELDYITSHFLDDTYLSSYGDGDWDDTLQPHDQKLKKHMASTWTVALTYQTFKQFTEVVESYDRELFEKMADLTDNIKSDYEKIIMSSDVIPGFIYMEDGKTDFMIHPTDTKTGVKYRLLPMIRSMISELFDEEQVEHHLSIIKENLTFADGIRLMNRPAEYKGGVSTNFKRAEQAANFGREIGLLYIHAHIRYIEAMAKLGKTEEAWQSLLKINPINIKDHVPNAQRRQSNAYFSSSDANFADRYDAQDNYDKLRNGEIEVKGGWRIYSSGPGIYLNQLISNVLGLREEGETVIFDPVLPEKLNGLTVKTKVLDKKVEVTYENANAIQSIKVNGEEIVGEKLSNKYRQTGLKYQKDQLEKLLHSELNTIVIK</sequence>
<keyword evidence="8" id="KW-1185">Reference proteome</keyword>
<dbReference type="Proteomes" id="UP001501166">
    <property type="component" value="Unassembled WGS sequence"/>
</dbReference>